<accession>A0A168R9L2</accession>
<dbReference type="InParanoid" id="A0A168R9L2"/>
<name>A0A168R9L2_ABSGL</name>
<dbReference type="FunCoup" id="A0A168R9L2">
    <property type="interactions" value="23"/>
</dbReference>
<proteinExistence type="predicted"/>
<dbReference type="Pfam" id="PF07859">
    <property type="entry name" value="Abhydrolase_3"/>
    <property type="match status" value="1"/>
</dbReference>
<dbReference type="InterPro" id="IPR013094">
    <property type="entry name" value="AB_hydrolase_3"/>
</dbReference>
<dbReference type="InterPro" id="IPR050300">
    <property type="entry name" value="GDXG_lipolytic_enzyme"/>
</dbReference>
<protein>
    <recommendedName>
        <fullName evidence="2">Alpha/beta hydrolase fold-3 domain-containing protein</fullName>
    </recommendedName>
</protein>
<keyword evidence="4" id="KW-1185">Reference proteome</keyword>
<keyword evidence="1" id="KW-0378">Hydrolase</keyword>
<evidence type="ECO:0000256" key="1">
    <source>
        <dbReference type="ARBA" id="ARBA00022801"/>
    </source>
</evidence>
<evidence type="ECO:0000259" key="2">
    <source>
        <dbReference type="Pfam" id="PF07859"/>
    </source>
</evidence>
<reference evidence="3" key="1">
    <citation type="submission" date="2016-04" db="EMBL/GenBank/DDBJ databases">
        <authorList>
            <person name="Evans L.H."/>
            <person name="Alamgir A."/>
            <person name="Owens N."/>
            <person name="Weber N.D."/>
            <person name="Virtaneva K."/>
            <person name="Barbian K."/>
            <person name="Babar A."/>
            <person name="Rosenke K."/>
        </authorList>
    </citation>
    <scope>NUCLEOTIDE SEQUENCE [LARGE SCALE GENOMIC DNA]</scope>
    <source>
        <strain evidence="3">CBS 101.48</strain>
    </source>
</reference>
<gene>
    <name evidence="3" type="primary">ABSGL_12232.1 scaffold 12718</name>
</gene>
<dbReference type="STRING" id="4829.A0A168R9L2"/>
<dbReference type="PANTHER" id="PTHR48081:SF8">
    <property type="entry name" value="ALPHA_BETA HYDROLASE FOLD-3 DOMAIN-CONTAINING PROTEIN-RELATED"/>
    <property type="match status" value="1"/>
</dbReference>
<dbReference type="InterPro" id="IPR029058">
    <property type="entry name" value="AB_hydrolase_fold"/>
</dbReference>
<dbReference type="AlphaFoldDB" id="A0A168R9L2"/>
<evidence type="ECO:0000313" key="4">
    <source>
        <dbReference type="Proteomes" id="UP000078561"/>
    </source>
</evidence>
<dbReference type="SUPFAM" id="SSF53474">
    <property type="entry name" value="alpha/beta-Hydrolases"/>
    <property type="match status" value="1"/>
</dbReference>
<dbReference type="OMA" id="LADWCAN"/>
<dbReference type="GO" id="GO:0016787">
    <property type="term" value="F:hydrolase activity"/>
    <property type="evidence" value="ECO:0007669"/>
    <property type="project" value="UniProtKB-KW"/>
</dbReference>
<dbReference type="OrthoDB" id="408631at2759"/>
<evidence type="ECO:0000313" key="3">
    <source>
        <dbReference type="EMBL" id="SAM06344.1"/>
    </source>
</evidence>
<organism evidence="3">
    <name type="scientific">Absidia glauca</name>
    <name type="common">Pin mould</name>
    <dbReference type="NCBI Taxonomy" id="4829"/>
    <lineage>
        <taxon>Eukaryota</taxon>
        <taxon>Fungi</taxon>
        <taxon>Fungi incertae sedis</taxon>
        <taxon>Mucoromycota</taxon>
        <taxon>Mucoromycotina</taxon>
        <taxon>Mucoromycetes</taxon>
        <taxon>Mucorales</taxon>
        <taxon>Cunninghamellaceae</taxon>
        <taxon>Absidia</taxon>
    </lineage>
</organism>
<dbReference type="Gene3D" id="3.40.50.1820">
    <property type="entry name" value="alpha/beta hydrolase"/>
    <property type="match status" value="1"/>
</dbReference>
<dbReference type="Proteomes" id="UP000078561">
    <property type="component" value="Unassembled WGS sequence"/>
</dbReference>
<dbReference type="EMBL" id="LT554584">
    <property type="protein sequence ID" value="SAM06344.1"/>
    <property type="molecule type" value="Genomic_DNA"/>
</dbReference>
<feature type="domain" description="Alpha/beta hydrolase fold-3" evidence="2">
    <location>
        <begin position="76"/>
        <end position="293"/>
    </location>
</feature>
<dbReference type="PANTHER" id="PTHR48081">
    <property type="entry name" value="AB HYDROLASE SUPERFAMILY PROTEIN C4A8.06C"/>
    <property type="match status" value="1"/>
</dbReference>
<sequence length="326" mass="36059">MTLPHARRSKLIKTILGKPTLTSRKLLKASTLPHGSQWNHIAPSSHGHWYIKHIQRKAAVAERAAEVAAKASDLVILYFHGGGFRVGTSVMYSDSFLLVLDRLEKVHDVKSAILSLEYGLVPEHTWYSLMDQAHAAYLYLLDLGIPASKIIIGGDSAGGHMTGMLLPRLKAEGYPLPLGGMLISPLVTFDGTAPSFSAHAAFDCLPDSMVHQDLTDLFPELKTIATNEEEVRQQHLAKVSPIHSDMTGLPPLLVSFGQRERFANDVEQYIARLVRHGVDVHVVSRHNEPHVYIVTPLLASSLRVWAKDCALLADWCSQRVKQSDVY</sequence>